<dbReference type="OrthoDB" id="6269189at2759"/>
<organism evidence="3">
    <name type="scientific">Schistocephalus solidus</name>
    <name type="common">Tapeworm</name>
    <dbReference type="NCBI Taxonomy" id="70667"/>
    <lineage>
        <taxon>Eukaryota</taxon>
        <taxon>Metazoa</taxon>
        <taxon>Spiralia</taxon>
        <taxon>Lophotrochozoa</taxon>
        <taxon>Platyhelminthes</taxon>
        <taxon>Cestoda</taxon>
        <taxon>Eucestoda</taxon>
        <taxon>Diphyllobothriidea</taxon>
        <taxon>Diphyllobothriidae</taxon>
        <taxon>Schistocephalus</taxon>
    </lineage>
</organism>
<protein>
    <submittedName>
        <fullName evidence="3">Amidase domain-containing protein</fullName>
    </submittedName>
</protein>
<keyword evidence="2" id="KW-1185">Reference proteome</keyword>
<evidence type="ECO:0000313" key="1">
    <source>
        <dbReference type="EMBL" id="VDL91139.1"/>
    </source>
</evidence>
<name>A0A183SKK6_SCHSO</name>
<dbReference type="WBParaSite" id="SSLN_0000490901-mRNA-1">
    <property type="protein sequence ID" value="SSLN_0000490901-mRNA-1"/>
    <property type="gene ID" value="SSLN_0000490901"/>
</dbReference>
<reference evidence="3" key="1">
    <citation type="submission" date="2016-06" db="UniProtKB">
        <authorList>
            <consortium name="WormBaseParasite"/>
        </authorList>
    </citation>
    <scope>IDENTIFICATION</scope>
</reference>
<reference evidence="1 2" key="2">
    <citation type="submission" date="2018-11" db="EMBL/GenBank/DDBJ databases">
        <authorList>
            <consortium name="Pathogen Informatics"/>
        </authorList>
    </citation>
    <scope>NUCLEOTIDE SEQUENCE [LARGE SCALE GENOMIC DNA]</scope>
    <source>
        <strain evidence="1 2">NST_G2</strain>
    </source>
</reference>
<proteinExistence type="predicted"/>
<sequence>MLASGDRCTVHGVGKKEGVDERGRRVIDGVIISGWVATPSQLHLLQHGVDAEDSGPLRDFYIQDPVLPSQLQYSAEAAKMEGIQLPGLVRVDGPGLRSVKECRRDNGLVQLPFAVQVNTVATSHGSPQPVEGLDGYGGPFSTLIVDSLVA</sequence>
<dbReference type="AlphaFoldDB" id="A0A183SKK6"/>
<accession>A0A183SKK6</accession>
<evidence type="ECO:0000313" key="2">
    <source>
        <dbReference type="Proteomes" id="UP000275846"/>
    </source>
</evidence>
<dbReference type="EMBL" id="UYSU01032989">
    <property type="protein sequence ID" value="VDL91139.1"/>
    <property type="molecule type" value="Genomic_DNA"/>
</dbReference>
<dbReference type="Proteomes" id="UP000275846">
    <property type="component" value="Unassembled WGS sequence"/>
</dbReference>
<evidence type="ECO:0000313" key="3">
    <source>
        <dbReference type="WBParaSite" id="SSLN_0000490901-mRNA-1"/>
    </source>
</evidence>
<gene>
    <name evidence="1" type="ORF">SSLN_LOCUS4754</name>
</gene>